<evidence type="ECO:0000313" key="3">
    <source>
        <dbReference type="EMBL" id="SEH63833.1"/>
    </source>
</evidence>
<reference evidence="3 4" key="1">
    <citation type="submission" date="2016-10" db="EMBL/GenBank/DDBJ databases">
        <authorList>
            <person name="Varghese N."/>
            <person name="Submissions S."/>
        </authorList>
    </citation>
    <scope>NUCLEOTIDE SEQUENCE [LARGE SCALE GENOMIC DNA]</scope>
    <source>
        <strain evidence="3 4">WCP15</strain>
    </source>
</reference>
<proteinExistence type="predicted"/>
<feature type="domain" description="DUF362" evidence="2">
    <location>
        <begin position="97"/>
        <end position="308"/>
    </location>
</feature>
<dbReference type="Pfam" id="PF04015">
    <property type="entry name" value="DUF362"/>
    <property type="match status" value="1"/>
</dbReference>
<sequence>MGFMTRRAFLELGALAGGTVAFSELTACTNGSQTSSGATTSTSSASADAGSASSPSAFSSTNASVGAPRVYFTRKLDDASLQTVFAAIGRGLGGGRIGVKLSTGEPGGNHYLKADLISGLVNAVGGTIVECNTAYYGARGSTDAHYRVAADHGFTEIADFQIMDEDGSLALLVEGGYHLTENLVGAHFADYDGFLVLSHFKGHQMAGFGGALKNISIGMASREGKLLIHSAGTNRTSWSSAATPDFLESMADACKAVLTAQPNMLFVNVMNNLSVDCVCDSNPTAPKMTDIGILASADPVALDQACVDLIYASDDDSADLIARMESRDGVHVLKSAELLGVGSRTYELVEIG</sequence>
<gene>
    <name evidence="3" type="ORF">SAMN05216447_10866</name>
</gene>
<evidence type="ECO:0000313" key="4">
    <source>
        <dbReference type="Proteomes" id="UP000199135"/>
    </source>
</evidence>
<name>A0A1H6JWX6_9ACTN</name>
<feature type="region of interest" description="Disordered" evidence="1">
    <location>
        <begin position="31"/>
        <end position="62"/>
    </location>
</feature>
<dbReference type="Gene3D" id="3.40.50.11440">
    <property type="match status" value="1"/>
</dbReference>
<dbReference type="InterPro" id="IPR007160">
    <property type="entry name" value="DUF362"/>
</dbReference>
<protein>
    <recommendedName>
        <fullName evidence="2">DUF362 domain-containing protein</fullName>
    </recommendedName>
</protein>
<dbReference type="Proteomes" id="UP000199135">
    <property type="component" value="Unassembled WGS sequence"/>
</dbReference>
<evidence type="ECO:0000256" key="1">
    <source>
        <dbReference type="SAM" id="MobiDB-lite"/>
    </source>
</evidence>
<comment type="caution">
    <text evidence="3">The sequence shown here is derived from an EMBL/GenBank/DDBJ whole genome shotgun (WGS) entry which is preliminary data.</text>
</comment>
<accession>A0A1H6JWX6</accession>
<dbReference type="EMBL" id="FNWT01000008">
    <property type="protein sequence ID" value="SEH63833.1"/>
    <property type="molecule type" value="Genomic_DNA"/>
</dbReference>
<evidence type="ECO:0000259" key="2">
    <source>
        <dbReference type="Pfam" id="PF04015"/>
    </source>
</evidence>
<organism evidence="3 4">
    <name type="scientific">Parafannyhessea umbonata</name>
    <dbReference type="NCBI Taxonomy" id="604330"/>
    <lineage>
        <taxon>Bacteria</taxon>
        <taxon>Bacillati</taxon>
        <taxon>Actinomycetota</taxon>
        <taxon>Coriobacteriia</taxon>
        <taxon>Coriobacteriales</taxon>
        <taxon>Atopobiaceae</taxon>
        <taxon>Parafannyhessea</taxon>
    </lineage>
</organism>
<keyword evidence="4" id="KW-1185">Reference proteome</keyword>
<dbReference type="RefSeq" id="WP_200802631.1">
    <property type="nucleotide sequence ID" value="NZ_FNWT01000008.1"/>
</dbReference>